<evidence type="ECO:0000313" key="3">
    <source>
        <dbReference type="Proteomes" id="UP000557392"/>
    </source>
</evidence>
<dbReference type="GO" id="GO:0003677">
    <property type="term" value="F:DNA binding"/>
    <property type="evidence" value="ECO:0007669"/>
    <property type="project" value="InterPro"/>
</dbReference>
<dbReference type="CDD" id="cd00093">
    <property type="entry name" value="HTH_XRE"/>
    <property type="match status" value="1"/>
</dbReference>
<proteinExistence type="predicted"/>
<dbReference type="SUPFAM" id="SSF55785">
    <property type="entry name" value="PYP-like sensor domain (PAS domain)"/>
    <property type="match status" value="1"/>
</dbReference>
<reference evidence="2 3" key="1">
    <citation type="submission" date="2020-08" db="EMBL/GenBank/DDBJ databases">
        <title>Genomic Encyclopedia of Type Strains, Phase IV (KMG-IV): sequencing the most valuable type-strain genomes for metagenomic binning, comparative biology and taxonomic classification.</title>
        <authorList>
            <person name="Goeker M."/>
        </authorList>
    </citation>
    <scope>NUCLEOTIDE SEQUENCE [LARGE SCALE GENOMIC DNA]</scope>
    <source>
        <strain evidence="2 3">DSM 101806</strain>
    </source>
</reference>
<dbReference type="InterPro" id="IPR035965">
    <property type="entry name" value="PAS-like_dom_sf"/>
</dbReference>
<dbReference type="InterPro" id="IPR001387">
    <property type="entry name" value="Cro/C1-type_HTH"/>
</dbReference>
<organism evidence="2 3">
    <name type="scientific">Sphingomonas kyeonggiensis</name>
    <dbReference type="NCBI Taxonomy" id="1268553"/>
    <lineage>
        <taxon>Bacteria</taxon>
        <taxon>Pseudomonadati</taxon>
        <taxon>Pseudomonadota</taxon>
        <taxon>Alphaproteobacteria</taxon>
        <taxon>Sphingomonadales</taxon>
        <taxon>Sphingomonadaceae</taxon>
        <taxon>Sphingomonas</taxon>
    </lineage>
</organism>
<keyword evidence="3" id="KW-1185">Reference proteome</keyword>
<sequence>MLHDLPLGRALRRFRLLNGIKQGDVAERLAVTQASVSRWESGAHLPEAAMRDRILAMIAAHAGNDGDAALRRLIESSTAAVHLVCDATHRLLAASPARTEGWGNSADSFLGRSLWRFASPEIVAAEESLADRGWYDRPFQRLEFHTGHNGSAVIAVLPSKMRWETVPLADGRIGRITTTIEPDSE</sequence>
<evidence type="ECO:0000313" key="2">
    <source>
        <dbReference type="EMBL" id="MBB4097177.1"/>
    </source>
</evidence>
<accession>A0A7W6NV79</accession>
<dbReference type="RefSeq" id="WP_183994617.1">
    <property type="nucleotide sequence ID" value="NZ_JACIEH010000001.1"/>
</dbReference>
<dbReference type="EMBL" id="JACIEH010000001">
    <property type="protein sequence ID" value="MBB4097177.1"/>
    <property type="molecule type" value="Genomic_DNA"/>
</dbReference>
<gene>
    <name evidence="2" type="ORF">GGR46_000710</name>
</gene>
<dbReference type="InterPro" id="IPR010982">
    <property type="entry name" value="Lambda_DNA-bd_dom_sf"/>
</dbReference>
<name>A0A7W6NV79_9SPHN</name>
<dbReference type="AlphaFoldDB" id="A0A7W6NV79"/>
<dbReference type="SUPFAM" id="SSF47413">
    <property type="entry name" value="lambda repressor-like DNA-binding domains"/>
    <property type="match status" value="1"/>
</dbReference>
<dbReference type="Proteomes" id="UP000557392">
    <property type="component" value="Unassembled WGS sequence"/>
</dbReference>
<dbReference type="Gene3D" id="3.30.450.20">
    <property type="entry name" value="PAS domain"/>
    <property type="match status" value="1"/>
</dbReference>
<evidence type="ECO:0000259" key="1">
    <source>
        <dbReference type="PROSITE" id="PS50943"/>
    </source>
</evidence>
<feature type="domain" description="HTH cro/C1-type" evidence="1">
    <location>
        <begin position="11"/>
        <end position="46"/>
    </location>
</feature>
<dbReference type="Pfam" id="PF13560">
    <property type="entry name" value="HTH_31"/>
    <property type="match status" value="1"/>
</dbReference>
<dbReference type="SMART" id="SM00530">
    <property type="entry name" value="HTH_XRE"/>
    <property type="match status" value="1"/>
</dbReference>
<dbReference type="PROSITE" id="PS50943">
    <property type="entry name" value="HTH_CROC1"/>
    <property type="match status" value="1"/>
</dbReference>
<comment type="caution">
    <text evidence="2">The sequence shown here is derived from an EMBL/GenBank/DDBJ whole genome shotgun (WGS) entry which is preliminary data.</text>
</comment>
<dbReference type="Gene3D" id="1.10.260.40">
    <property type="entry name" value="lambda repressor-like DNA-binding domains"/>
    <property type="match status" value="1"/>
</dbReference>
<protein>
    <submittedName>
        <fullName evidence="2">Transcriptional regulator with XRE-family HTH domain</fullName>
    </submittedName>
</protein>